<reference evidence="2" key="1">
    <citation type="journal article" date="2015" name="Nature">
        <title>Complex archaea that bridge the gap between prokaryotes and eukaryotes.</title>
        <authorList>
            <person name="Spang A."/>
            <person name="Saw J.H."/>
            <person name="Jorgensen S.L."/>
            <person name="Zaremba-Niedzwiedzka K."/>
            <person name="Martijn J."/>
            <person name="Lind A.E."/>
            <person name="van Eijk R."/>
            <person name="Schleper C."/>
            <person name="Guy L."/>
            <person name="Ettema T.J."/>
        </authorList>
    </citation>
    <scope>NUCLEOTIDE SEQUENCE</scope>
</reference>
<dbReference type="Gene3D" id="3.40.50.2000">
    <property type="entry name" value="Glycogen Phosphorylase B"/>
    <property type="match status" value="1"/>
</dbReference>
<comment type="caution">
    <text evidence="2">The sequence shown here is derived from an EMBL/GenBank/DDBJ whole genome shotgun (WGS) entry which is preliminary data.</text>
</comment>
<dbReference type="EMBL" id="LAZR01041726">
    <property type="protein sequence ID" value="KKL11270.1"/>
    <property type="molecule type" value="Genomic_DNA"/>
</dbReference>
<name>A0A0F9APF7_9ZZZZ</name>
<evidence type="ECO:0000259" key="1">
    <source>
        <dbReference type="Pfam" id="PF13439"/>
    </source>
</evidence>
<feature type="domain" description="Glycosyltransferase subfamily 4-like N-terminal" evidence="1">
    <location>
        <begin position="13"/>
        <end position="161"/>
    </location>
</feature>
<evidence type="ECO:0000313" key="2">
    <source>
        <dbReference type="EMBL" id="KKL11270.1"/>
    </source>
</evidence>
<dbReference type="AlphaFoldDB" id="A0A0F9APF7"/>
<proteinExistence type="predicted"/>
<sequence length="166" mass="18535">MKIAMIEPVCAHGGMDYYDFSLCRGLYNAGHEVKLYTSQAGPLAPEGILVQETFKGVYGNSPRLIRAAIWILSLGKSMMDSRNFGAEVVHFHFFDAGPLERLCVWFAKRWGYPVIATIHDVEPFHRERDNASTASLLSSLDGIIVHNETSRVEVIKLIGHETDNIA</sequence>
<protein>
    <recommendedName>
        <fullName evidence="1">Glycosyltransferase subfamily 4-like N-terminal domain-containing protein</fullName>
    </recommendedName>
</protein>
<dbReference type="InterPro" id="IPR028098">
    <property type="entry name" value="Glyco_trans_4-like_N"/>
</dbReference>
<feature type="non-terminal residue" evidence="2">
    <location>
        <position position="166"/>
    </location>
</feature>
<accession>A0A0F9APF7</accession>
<gene>
    <name evidence="2" type="ORF">LCGC14_2547510</name>
</gene>
<dbReference type="SUPFAM" id="SSF53756">
    <property type="entry name" value="UDP-Glycosyltransferase/glycogen phosphorylase"/>
    <property type="match status" value="1"/>
</dbReference>
<dbReference type="Pfam" id="PF13439">
    <property type="entry name" value="Glyco_transf_4"/>
    <property type="match status" value="1"/>
</dbReference>
<organism evidence="2">
    <name type="scientific">marine sediment metagenome</name>
    <dbReference type="NCBI Taxonomy" id="412755"/>
    <lineage>
        <taxon>unclassified sequences</taxon>
        <taxon>metagenomes</taxon>
        <taxon>ecological metagenomes</taxon>
    </lineage>
</organism>